<accession>A0A8S3ZMA5</accession>
<proteinExistence type="predicted"/>
<feature type="non-terminal residue" evidence="2">
    <location>
        <position position="1"/>
    </location>
</feature>
<feature type="coiled-coil region" evidence="1">
    <location>
        <begin position="154"/>
        <end position="181"/>
    </location>
</feature>
<comment type="caution">
    <text evidence="2">The sequence shown here is derived from an EMBL/GenBank/DDBJ whole genome shotgun (WGS) entry which is preliminary data.</text>
</comment>
<feature type="non-terminal residue" evidence="2">
    <location>
        <position position="290"/>
    </location>
</feature>
<gene>
    <name evidence="2" type="ORF">CUNI_LOCUS13960</name>
</gene>
<sequence length="290" mass="32981">IEAAVQFWKEGGDNKAEYLELCQMIDSSVDFLWGKCEELEEGKLAVTDNHLSQASCDQLDMTFQSATPTRNRQPAEPVLPTGETQLKPVFARIAAIEDSLCSFLSNAEQVAQQQSGIDQQLKEILSKLSDNQPSSKCKKVDQVNEISDTRVPLHQGHETRLQSLEKQLQELSTAQDRLRVEMESQAELTEKLAHVPGQLVAMKENIDVLEARICRNMDNCSNNHQDIANFTHDLADKVRANTDTVQDISECQDQKMTSLRQFEKRMKTMETDSWRSVKEIQQQVKKWKSN</sequence>
<keyword evidence="3" id="KW-1185">Reference proteome</keyword>
<dbReference type="AlphaFoldDB" id="A0A8S3ZMA5"/>
<dbReference type="Proteomes" id="UP000678393">
    <property type="component" value="Unassembled WGS sequence"/>
</dbReference>
<organism evidence="2 3">
    <name type="scientific">Candidula unifasciata</name>
    <dbReference type="NCBI Taxonomy" id="100452"/>
    <lineage>
        <taxon>Eukaryota</taxon>
        <taxon>Metazoa</taxon>
        <taxon>Spiralia</taxon>
        <taxon>Lophotrochozoa</taxon>
        <taxon>Mollusca</taxon>
        <taxon>Gastropoda</taxon>
        <taxon>Heterobranchia</taxon>
        <taxon>Euthyneura</taxon>
        <taxon>Panpulmonata</taxon>
        <taxon>Eupulmonata</taxon>
        <taxon>Stylommatophora</taxon>
        <taxon>Helicina</taxon>
        <taxon>Helicoidea</taxon>
        <taxon>Geomitridae</taxon>
        <taxon>Candidula</taxon>
    </lineage>
</organism>
<keyword evidence="1" id="KW-0175">Coiled coil</keyword>
<evidence type="ECO:0000256" key="1">
    <source>
        <dbReference type="SAM" id="Coils"/>
    </source>
</evidence>
<protein>
    <submittedName>
        <fullName evidence="2">Uncharacterized protein</fullName>
    </submittedName>
</protein>
<evidence type="ECO:0000313" key="3">
    <source>
        <dbReference type="Proteomes" id="UP000678393"/>
    </source>
</evidence>
<dbReference type="EMBL" id="CAJHNH020003046">
    <property type="protein sequence ID" value="CAG5128402.1"/>
    <property type="molecule type" value="Genomic_DNA"/>
</dbReference>
<evidence type="ECO:0000313" key="2">
    <source>
        <dbReference type="EMBL" id="CAG5128402.1"/>
    </source>
</evidence>
<reference evidence="2" key="1">
    <citation type="submission" date="2021-04" db="EMBL/GenBank/DDBJ databases">
        <authorList>
            <consortium name="Molecular Ecology Group"/>
        </authorList>
    </citation>
    <scope>NUCLEOTIDE SEQUENCE</scope>
</reference>
<name>A0A8S3ZMA5_9EUPU</name>